<sequence length="530" mass="59030">MRNIINNIITKVLFVAILAITPGCTDNFLNYNTLPDEPSKLPDAVAYGLALKDMQCQILPAAKNKYQRSENLLGGVYGRYFATANTSWTQTHATFNAPAGWISSYFDNPMADVYANWIKINQMSGGEGVNYAWAQVLRIAAMHRLTDIVGPIPYSQMGVGGGLTTAYDSQKDVYMAMFADLDAAIEELVAYVTLAPEDRSYKEYDLVYQGDISKWVKFANSLKLRMAMRISYVDPANAEKFATAAITHPFGVITSTDESAEIDYTGTGDKNTLWWMVASYNDATSAADIVTYMNSYKDPRIGIYFNRSVSGQEYAGLRVGARPEETWRSSYSIPAVKQEDKMMWLSASEVAFLRAEMALKGWAAGGTAQQFYEEGITLSFLQNNLTEAAAATYYADDTLVPKDHVDARNDASLNYSPPTPYTLTIAWDEAAGEEVKLEKIITQKWIAIYPLGTEAWCEQRRTGYPRFFSSINNGSSESGLERVGASRGMFAITEKENNKENYEKAVQLLGGQDLLGTKLWWDVKPNKPTW</sequence>
<dbReference type="Proteomes" id="UP000555103">
    <property type="component" value="Unassembled WGS sequence"/>
</dbReference>
<evidence type="ECO:0000313" key="1">
    <source>
        <dbReference type="EMBL" id="MBB4037898.1"/>
    </source>
</evidence>
<proteinExistence type="predicted"/>
<dbReference type="InterPro" id="IPR011990">
    <property type="entry name" value="TPR-like_helical_dom_sf"/>
</dbReference>
<keyword evidence="2" id="KW-1185">Reference proteome</keyword>
<reference evidence="1 2" key="1">
    <citation type="submission" date="2020-08" db="EMBL/GenBank/DDBJ databases">
        <title>Genomic Encyclopedia of Type Strains, Phase IV (KMG-IV): sequencing the most valuable type-strain genomes for metagenomic binning, comparative biology and taxonomic classification.</title>
        <authorList>
            <person name="Goeker M."/>
        </authorList>
    </citation>
    <scope>NUCLEOTIDE SEQUENCE [LARGE SCALE GENOMIC DNA]</scope>
    <source>
        <strain evidence="1 2">DSM 104969</strain>
    </source>
</reference>
<dbReference type="EMBL" id="JACIEP010000019">
    <property type="protein sequence ID" value="MBB4037898.1"/>
    <property type="molecule type" value="Genomic_DNA"/>
</dbReference>
<accession>A0A840CUN2</accession>
<dbReference type="AlphaFoldDB" id="A0A840CUN2"/>
<evidence type="ECO:0008006" key="3">
    <source>
        <dbReference type="Google" id="ProtNLM"/>
    </source>
</evidence>
<dbReference type="Gene3D" id="1.25.40.390">
    <property type="match status" value="1"/>
</dbReference>
<gene>
    <name evidence="1" type="ORF">GGR21_003822</name>
</gene>
<dbReference type="Pfam" id="PF12741">
    <property type="entry name" value="SusD-like"/>
    <property type="match status" value="1"/>
</dbReference>
<comment type="caution">
    <text evidence="1">The sequence shown here is derived from an EMBL/GenBank/DDBJ whole genome shotgun (WGS) entry which is preliminary data.</text>
</comment>
<name>A0A840CUN2_9BACT</name>
<protein>
    <recommendedName>
        <fullName evidence="3">Susd and RagB outer membrane lipoprotein</fullName>
    </recommendedName>
</protein>
<dbReference type="SUPFAM" id="SSF48452">
    <property type="entry name" value="TPR-like"/>
    <property type="match status" value="1"/>
</dbReference>
<dbReference type="RefSeq" id="WP_183308741.1">
    <property type="nucleotide sequence ID" value="NZ_JACIEP010000019.1"/>
</dbReference>
<evidence type="ECO:0000313" key="2">
    <source>
        <dbReference type="Proteomes" id="UP000555103"/>
    </source>
</evidence>
<dbReference type="InterPro" id="IPR024302">
    <property type="entry name" value="SusD-like"/>
</dbReference>
<organism evidence="1 2">
    <name type="scientific">Dysgonomonas hofstadii</name>
    <dbReference type="NCBI Taxonomy" id="637886"/>
    <lineage>
        <taxon>Bacteria</taxon>
        <taxon>Pseudomonadati</taxon>
        <taxon>Bacteroidota</taxon>
        <taxon>Bacteroidia</taxon>
        <taxon>Bacteroidales</taxon>
        <taxon>Dysgonomonadaceae</taxon>
        <taxon>Dysgonomonas</taxon>
    </lineage>
</organism>